<dbReference type="OrthoDB" id="10022107at2759"/>
<gene>
    <name evidence="4" type="ORF">OXX778_LOCUS16959</name>
</gene>
<dbReference type="GO" id="GO:0006508">
    <property type="term" value="P:proteolysis"/>
    <property type="evidence" value="ECO:0007669"/>
    <property type="project" value="TreeGrafter"/>
</dbReference>
<feature type="domain" description="Peptidase M1 membrane alanine aminopeptidase" evidence="2">
    <location>
        <begin position="1"/>
        <end position="126"/>
    </location>
</feature>
<dbReference type="SUPFAM" id="SSF55486">
    <property type="entry name" value="Metalloproteases ('zincins'), catalytic domain"/>
    <property type="match status" value="1"/>
</dbReference>
<evidence type="ECO:0000256" key="1">
    <source>
        <dbReference type="ARBA" id="ARBA00010136"/>
    </source>
</evidence>
<dbReference type="InterPro" id="IPR027268">
    <property type="entry name" value="Peptidase_M4/M1_CTD_sf"/>
</dbReference>
<dbReference type="InterPro" id="IPR014782">
    <property type="entry name" value="Peptidase_M1_dom"/>
</dbReference>
<dbReference type="GO" id="GO:0070006">
    <property type="term" value="F:metalloaminopeptidase activity"/>
    <property type="evidence" value="ECO:0007669"/>
    <property type="project" value="TreeGrafter"/>
</dbReference>
<protein>
    <submittedName>
        <fullName evidence="4">Uncharacterized protein</fullName>
    </submittedName>
</protein>
<dbReference type="GO" id="GO:0016020">
    <property type="term" value="C:membrane"/>
    <property type="evidence" value="ECO:0007669"/>
    <property type="project" value="TreeGrafter"/>
</dbReference>
<feature type="non-terminal residue" evidence="4">
    <location>
        <position position="1"/>
    </location>
</feature>
<comment type="similarity">
    <text evidence="1">Belongs to the peptidase M1 family.</text>
</comment>
<dbReference type="InterPro" id="IPR024571">
    <property type="entry name" value="ERAP1-like_C_dom"/>
</dbReference>
<dbReference type="EMBL" id="CAJNOC010004181">
    <property type="protein sequence ID" value="CAF1012394.1"/>
    <property type="molecule type" value="Genomic_DNA"/>
</dbReference>
<dbReference type="InterPro" id="IPR050344">
    <property type="entry name" value="Peptidase_M1_aminopeptidases"/>
</dbReference>
<evidence type="ECO:0000259" key="2">
    <source>
        <dbReference type="Pfam" id="PF01433"/>
    </source>
</evidence>
<evidence type="ECO:0000313" key="4">
    <source>
        <dbReference type="EMBL" id="CAF1012394.1"/>
    </source>
</evidence>
<evidence type="ECO:0000259" key="3">
    <source>
        <dbReference type="Pfam" id="PF11838"/>
    </source>
</evidence>
<dbReference type="Proteomes" id="UP000663879">
    <property type="component" value="Unassembled WGS sequence"/>
</dbReference>
<dbReference type="Gene3D" id="1.25.50.20">
    <property type="match status" value="1"/>
</dbReference>
<comment type="caution">
    <text evidence="4">The sequence shown here is derived from an EMBL/GenBank/DDBJ whole genome shotgun (WGS) entry which is preliminary data.</text>
</comment>
<dbReference type="Gene3D" id="1.10.390.10">
    <property type="entry name" value="Neutral Protease Domain 2"/>
    <property type="match status" value="1"/>
</dbReference>
<feature type="domain" description="ERAP1-like C-terminal" evidence="3">
    <location>
        <begin position="227"/>
        <end position="540"/>
    </location>
</feature>
<dbReference type="GO" id="GO:0042277">
    <property type="term" value="F:peptide binding"/>
    <property type="evidence" value="ECO:0007669"/>
    <property type="project" value="TreeGrafter"/>
</dbReference>
<organism evidence="4 5">
    <name type="scientific">Brachionus calyciflorus</name>
    <dbReference type="NCBI Taxonomy" id="104777"/>
    <lineage>
        <taxon>Eukaryota</taxon>
        <taxon>Metazoa</taxon>
        <taxon>Spiralia</taxon>
        <taxon>Gnathifera</taxon>
        <taxon>Rotifera</taxon>
        <taxon>Eurotatoria</taxon>
        <taxon>Monogononta</taxon>
        <taxon>Pseudotrocha</taxon>
        <taxon>Ploima</taxon>
        <taxon>Brachionidae</taxon>
        <taxon>Brachionus</taxon>
    </lineage>
</organism>
<dbReference type="AlphaFoldDB" id="A0A814HRQ7"/>
<dbReference type="GO" id="GO:0008270">
    <property type="term" value="F:zinc ion binding"/>
    <property type="evidence" value="ECO:0007669"/>
    <property type="project" value="InterPro"/>
</dbReference>
<dbReference type="PANTHER" id="PTHR11533">
    <property type="entry name" value="PROTEASE M1 ZINC METALLOPROTEASE"/>
    <property type="match status" value="1"/>
</dbReference>
<dbReference type="GO" id="GO:0043171">
    <property type="term" value="P:peptide catabolic process"/>
    <property type="evidence" value="ECO:0007669"/>
    <property type="project" value="TreeGrafter"/>
</dbReference>
<dbReference type="Pfam" id="PF01433">
    <property type="entry name" value="Peptidase_M1"/>
    <property type="match status" value="1"/>
</dbReference>
<evidence type="ECO:0000313" key="5">
    <source>
        <dbReference type="Proteomes" id="UP000663879"/>
    </source>
</evidence>
<proteinExistence type="inferred from homology"/>
<sequence length="629" mass="73575">WLQEALGDYIKYRAVDEAYPEWNVLEQFITEELIYVLVNDAYPSSHPVYKPITNPYEIEEYFDDIESTKGAAILRMVEEELNFAKMEEALTTYLNAHAWGTAEIDKFYEAIGYVDKWPAKEFFDRWTRQSNYPLLSIRIVEEGGQQTLKVLQERALNSYSSIFAGDLLYPSPYNFTWYVPLTCSFGTGPYNGNRTWEQDFYIDTKESSAVIKNVGSEKYTWVHCDRKFAGYYATDYSVENWEELGQALKQKNFEFLPEDRANIIHNLFVNGFTERTSYFQVVDVLAYLTRESDYLPWRTVYKHLNDMASILDYKQPFLQVSAFFSSMMRKIENDMDLWNPSGSHVEELLKETILSLACRLQDSYCLRKTSELWKVAIPALLSGNFDNNVLPPYIREIVFNYHMQNTYNVDEWNLILLEYENIEDLAERRRLLKSLTFTRLPCLLATLLELQKEAKLENLDLFETIRLMSENPVGREIVWDYFRFNYKEIVEEFGENDARLGRMLLDISKSFENEFMFYELLELVFFTNAGATANARFRALEVVSTNKIWLMDKEQEIIDAFGDGRKTSPKKQSKYLDAKTSQAFVSKAKEAVQKHLQNTSKPHKKFSITDNAHSNSMLTVTPFFIITAV</sequence>
<name>A0A814HRQ7_9BILA</name>
<dbReference type="PANTHER" id="PTHR11533:SF21">
    <property type="entry name" value="AMINOPEPTIDASE"/>
    <property type="match status" value="1"/>
</dbReference>
<dbReference type="GO" id="GO:0005615">
    <property type="term" value="C:extracellular space"/>
    <property type="evidence" value="ECO:0007669"/>
    <property type="project" value="TreeGrafter"/>
</dbReference>
<reference evidence="4" key="1">
    <citation type="submission" date="2021-02" db="EMBL/GenBank/DDBJ databases">
        <authorList>
            <person name="Nowell W R."/>
        </authorList>
    </citation>
    <scope>NUCLEOTIDE SEQUENCE</scope>
    <source>
        <strain evidence="4">Ploen Becks lab</strain>
    </source>
</reference>
<dbReference type="GO" id="GO:0005737">
    <property type="term" value="C:cytoplasm"/>
    <property type="evidence" value="ECO:0007669"/>
    <property type="project" value="TreeGrafter"/>
</dbReference>
<dbReference type="Pfam" id="PF11838">
    <property type="entry name" value="ERAP1_C"/>
    <property type="match status" value="1"/>
</dbReference>
<accession>A0A814HRQ7</accession>
<keyword evidence="5" id="KW-1185">Reference proteome</keyword>